<keyword evidence="1" id="KW-0472">Membrane</keyword>
<evidence type="ECO:0000313" key="2">
    <source>
        <dbReference type="EMBL" id="TMN23231.1"/>
    </source>
</evidence>
<proteinExistence type="predicted"/>
<gene>
    <name evidence="2" type="ORF">FFL34_14890</name>
    <name evidence="3" type="ORF">FH966_10130</name>
</gene>
<evidence type="ECO:0000256" key="1">
    <source>
        <dbReference type="SAM" id="Phobius"/>
    </source>
</evidence>
<organism evidence="3 5">
    <name type="scientific">Lentibacillus cibarius</name>
    <dbReference type="NCBI Taxonomy" id="2583219"/>
    <lineage>
        <taxon>Bacteria</taxon>
        <taxon>Bacillati</taxon>
        <taxon>Bacillota</taxon>
        <taxon>Bacilli</taxon>
        <taxon>Bacillales</taxon>
        <taxon>Bacillaceae</taxon>
        <taxon>Lentibacillus</taxon>
    </lineage>
</organism>
<protein>
    <submittedName>
        <fullName evidence="3">Uncharacterized protein</fullName>
    </submittedName>
</protein>
<evidence type="ECO:0000313" key="3">
    <source>
        <dbReference type="EMBL" id="TRM12013.1"/>
    </source>
</evidence>
<keyword evidence="5" id="KW-1185">Reference proteome</keyword>
<dbReference type="RefSeq" id="WP_138604123.1">
    <property type="nucleotide sequence ID" value="NZ_VCIA01000001.1"/>
</dbReference>
<reference evidence="2 4" key="1">
    <citation type="submission" date="2019-05" db="EMBL/GenBank/DDBJ databases">
        <title>Genomic analysis of Lentibacillus sp. NKC220-2.</title>
        <authorList>
            <person name="Oh Y.J."/>
        </authorList>
    </citation>
    <scope>NUCLEOTIDE SEQUENCE [LARGE SCALE GENOMIC DNA]</scope>
    <source>
        <strain evidence="2 4">NKC220-2</strain>
    </source>
</reference>
<keyword evidence="1" id="KW-1133">Transmembrane helix</keyword>
<comment type="caution">
    <text evidence="3">The sequence shown here is derived from an EMBL/GenBank/DDBJ whole genome shotgun (WGS) entry which is preliminary data.</text>
</comment>
<dbReference type="AlphaFoldDB" id="A0A549YJF3"/>
<dbReference type="OrthoDB" id="2970258at2"/>
<accession>A0A5S3QPW1</accession>
<sequence length="75" mass="8480">MKWLMVLGIVAVAILITLYEWPKIEKEQKREKKVFVVLTTGSVILGIVLVYFPDMPGPTQLVEAIFKPLGKLLEP</sequence>
<reference evidence="3 5" key="2">
    <citation type="submission" date="2019-07" db="EMBL/GenBank/DDBJ databases">
        <title>Genomic analysis of Lentibacillus sp. NKC851-2.</title>
        <authorList>
            <person name="Oh Y.J."/>
        </authorList>
    </citation>
    <scope>NUCLEOTIDE SEQUENCE [LARGE SCALE GENOMIC DNA]</scope>
    <source>
        <strain evidence="3 5">NKC851-2</strain>
    </source>
</reference>
<dbReference type="EMBL" id="VJMZ01000001">
    <property type="protein sequence ID" value="TRM12013.1"/>
    <property type="molecule type" value="Genomic_DNA"/>
</dbReference>
<name>A0A549YJF3_9BACI</name>
<feature type="transmembrane region" description="Helical" evidence="1">
    <location>
        <begin position="34"/>
        <end position="52"/>
    </location>
</feature>
<feature type="transmembrane region" description="Helical" evidence="1">
    <location>
        <begin position="6"/>
        <end position="22"/>
    </location>
</feature>
<accession>A0A549YJF3</accession>
<evidence type="ECO:0000313" key="5">
    <source>
        <dbReference type="Proteomes" id="UP000319280"/>
    </source>
</evidence>
<dbReference type="Proteomes" id="UP000319280">
    <property type="component" value="Unassembled WGS sequence"/>
</dbReference>
<dbReference type="EMBL" id="VCIA01000001">
    <property type="protein sequence ID" value="TMN23231.1"/>
    <property type="molecule type" value="Genomic_DNA"/>
</dbReference>
<evidence type="ECO:0000313" key="4">
    <source>
        <dbReference type="Proteomes" id="UP000306980"/>
    </source>
</evidence>
<keyword evidence="1" id="KW-0812">Transmembrane</keyword>
<dbReference type="Proteomes" id="UP000306980">
    <property type="component" value="Unassembled WGS sequence"/>
</dbReference>